<evidence type="ECO:0000313" key="2">
    <source>
        <dbReference type="Proteomes" id="UP000514752"/>
    </source>
</evidence>
<dbReference type="Proteomes" id="UP000514752">
    <property type="component" value="Chromosome"/>
</dbReference>
<sequence length="108" mass="12643">MFIKIESLSDIASRKQYFGKNLAEVFISHWVENFDSEKFLDNVAYYLNRYVNGKYYVFFPDNSYFICSHDSQGFHFKMACIIEPSDFSAIFYADGFPPSEHDSENVNS</sequence>
<name>A0A7D7N5V2_9NEIS</name>
<protein>
    <submittedName>
        <fullName evidence="1">Uncharacterized protein</fullName>
    </submittedName>
</protein>
<dbReference type="AlphaFoldDB" id="A0A7D7N5V2"/>
<proteinExistence type="predicted"/>
<dbReference type="KEGG" id="nsg:H3L94_02145"/>
<organism evidence="1 2">
    <name type="scientific">Neisseria shayeganii</name>
    <dbReference type="NCBI Taxonomy" id="607712"/>
    <lineage>
        <taxon>Bacteria</taxon>
        <taxon>Pseudomonadati</taxon>
        <taxon>Pseudomonadota</taxon>
        <taxon>Betaproteobacteria</taxon>
        <taxon>Neisseriales</taxon>
        <taxon>Neisseriaceae</taxon>
        <taxon>Neisseria</taxon>
    </lineage>
</organism>
<reference evidence="1 2" key="1">
    <citation type="submission" date="2020-07" db="EMBL/GenBank/DDBJ databases">
        <title>Genomic diversity of species in the Neisseriaceae family.</title>
        <authorList>
            <person name="Vincent A.T."/>
            <person name="Bernet E."/>
            <person name="Veyrier F.J."/>
        </authorList>
    </citation>
    <scope>NUCLEOTIDE SEQUENCE [LARGE SCALE GENOMIC DNA]</scope>
    <source>
        <strain evidence="1 2">DSM 22244</strain>
    </source>
</reference>
<gene>
    <name evidence="1" type="ORF">H3L94_02145</name>
</gene>
<accession>A0A7D7N5V2</accession>
<evidence type="ECO:0000313" key="1">
    <source>
        <dbReference type="EMBL" id="QMT40880.1"/>
    </source>
</evidence>
<dbReference type="EMBL" id="CP059567">
    <property type="protein sequence ID" value="QMT40880.1"/>
    <property type="molecule type" value="Genomic_DNA"/>
</dbReference>
<dbReference type="RefSeq" id="WP_182122476.1">
    <property type="nucleotide sequence ID" value="NZ_CP059567.1"/>
</dbReference>